<dbReference type="OrthoDB" id="1808986at2"/>
<sequence>MSPVSKKRRVAKKKKKPHNGLRSQEIVKYICLQCSMTEEIPLNVVRNFDVMDDGDPTVPPQFSCEECGGGMYPEYYKGVHGDEYKIGDVRK</sequence>
<dbReference type="AlphaFoldDB" id="A0A9W5W5Z2"/>
<protein>
    <submittedName>
        <fullName evidence="1">Uncharacterized protein</fullName>
    </submittedName>
</protein>
<dbReference type="EMBL" id="JFHU01000283">
    <property type="protein sequence ID" value="EXX84549.1"/>
    <property type="molecule type" value="Genomic_DNA"/>
</dbReference>
<accession>A0A9W5W5Z2</accession>
<keyword evidence="2" id="KW-1185">Reference proteome</keyword>
<gene>
    <name evidence="1" type="ORF">BG53_11090</name>
</gene>
<organism evidence="1 2">
    <name type="scientific">Paenibacillus darwinianus</name>
    <dbReference type="NCBI Taxonomy" id="1380763"/>
    <lineage>
        <taxon>Bacteria</taxon>
        <taxon>Bacillati</taxon>
        <taxon>Bacillota</taxon>
        <taxon>Bacilli</taxon>
        <taxon>Bacillales</taxon>
        <taxon>Paenibacillaceae</taxon>
        <taxon>Paenibacillus</taxon>
    </lineage>
</organism>
<comment type="caution">
    <text evidence="1">The sequence shown here is derived from an EMBL/GenBank/DDBJ whole genome shotgun (WGS) entry which is preliminary data.</text>
</comment>
<evidence type="ECO:0000313" key="1">
    <source>
        <dbReference type="EMBL" id="EXX84549.1"/>
    </source>
</evidence>
<evidence type="ECO:0000313" key="2">
    <source>
        <dbReference type="Proteomes" id="UP000053750"/>
    </source>
</evidence>
<name>A0A9W5W5Z2_9BACL</name>
<dbReference type="Proteomes" id="UP000053750">
    <property type="component" value="Unassembled WGS sequence"/>
</dbReference>
<proteinExistence type="predicted"/>
<reference evidence="1 2" key="1">
    <citation type="submission" date="2014-02" db="EMBL/GenBank/DDBJ databases">
        <title>Genome sequence of Paenibacillus darwinianus reveals adaptive mechanisms for survival in Antarctic soils.</title>
        <authorList>
            <person name="Dsouza M."/>
            <person name="Taylor M.W."/>
            <person name="Turner S.J."/>
            <person name="Aislabie J."/>
        </authorList>
    </citation>
    <scope>NUCLEOTIDE SEQUENCE [LARGE SCALE GENOMIC DNA]</scope>
    <source>
        <strain evidence="1 2">CE1</strain>
    </source>
</reference>